<dbReference type="PANTHER" id="PTHR33258">
    <property type="entry name" value="TRANSPOSASE INSL FOR INSERTION SEQUENCE ELEMENT IS186A-RELATED"/>
    <property type="match status" value="1"/>
</dbReference>
<organism evidence="6">
    <name type="scientific">hydrothermal vent metagenome</name>
    <dbReference type="NCBI Taxonomy" id="652676"/>
    <lineage>
        <taxon>unclassified sequences</taxon>
        <taxon>metagenomes</taxon>
        <taxon>ecological metagenomes</taxon>
    </lineage>
</organism>
<dbReference type="AlphaFoldDB" id="A0A3B1AXA1"/>
<dbReference type="InterPro" id="IPR002559">
    <property type="entry name" value="Transposase_11"/>
</dbReference>
<dbReference type="GO" id="GO:0006313">
    <property type="term" value="P:DNA transposition"/>
    <property type="evidence" value="ECO:0007669"/>
    <property type="project" value="InterPro"/>
</dbReference>
<evidence type="ECO:0000256" key="4">
    <source>
        <dbReference type="ARBA" id="ARBA00023172"/>
    </source>
</evidence>
<gene>
    <name evidence="6" type="ORF">MNBD_GAMMA19-1655</name>
</gene>
<keyword evidence="4" id="KW-0233">DNA recombination</keyword>
<dbReference type="GO" id="GO:0003677">
    <property type="term" value="F:DNA binding"/>
    <property type="evidence" value="ECO:0007669"/>
    <property type="project" value="UniProtKB-KW"/>
</dbReference>
<sequence length="386" mass="44258">MEKDSILNVLKQTFQQVIPAQDKRTKIPHLEFVSGFIFCFLGDTKTSSLEAIRRFMISTFEIPISRGAFWERLSRKRLKNILCDILMDLIKKLPSLAIVGEEILDKLKVTSILLIDSSSITLWDGAKESFPGTRTSAGIKWHACFNLLSGKMEWFSTSPTSMNDRKCFPNVDWLKGKLIIFDLGYWDFSLFNEIVIAQGFFLSRVKANAVISIIEIVKGISGELIGEKLTSTHLKKRRGRIIEFVGEVGCKNPKRYRVIGFWNKEDKKYHWYVTNLEVNSSAIYSLYRIRWQIELIFKGCKRSLNLGDKVTSNNDNIIESLILSSIIASFAMHVVYSESAKNLTNRQKLAISFQRLSHVVSLLAQDFIKYLTLGHYFKKLTGRIKS</sequence>
<keyword evidence="2" id="KW-0815">Transposition</keyword>
<accession>A0A3B1AXA1</accession>
<feature type="domain" description="Transposase IS4-like" evidence="5">
    <location>
        <begin position="110"/>
        <end position="328"/>
    </location>
</feature>
<evidence type="ECO:0000313" key="6">
    <source>
        <dbReference type="EMBL" id="VAW98624.1"/>
    </source>
</evidence>
<dbReference type="Pfam" id="PF01609">
    <property type="entry name" value="DDE_Tnp_1"/>
    <property type="match status" value="1"/>
</dbReference>
<comment type="similarity">
    <text evidence="1">Belongs to the transposase 11 family.</text>
</comment>
<evidence type="ECO:0000256" key="1">
    <source>
        <dbReference type="ARBA" id="ARBA00010075"/>
    </source>
</evidence>
<dbReference type="InterPro" id="IPR047952">
    <property type="entry name" value="Transpos_IS4"/>
</dbReference>
<dbReference type="InterPro" id="IPR012337">
    <property type="entry name" value="RNaseH-like_sf"/>
</dbReference>
<reference evidence="6" key="1">
    <citation type="submission" date="2018-06" db="EMBL/GenBank/DDBJ databases">
        <authorList>
            <person name="Zhirakovskaya E."/>
        </authorList>
    </citation>
    <scope>NUCLEOTIDE SEQUENCE</scope>
</reference>
<evidence type="ECO:0000256" key="2">
    <source>
        <dbReference type="ARBA" id="ARBA00022578"/>
    </source>
</evidence>
<evidence type="ECO:0000256" key="3">
    <source>
        <dbReference type="ARBA" id="ARBA00023125"/>
    </source>
</evidence>
<dbReference type="PANTHER" id="PTHR33258:SF1">
    <property type="entry name" value="TRANSPOSASE INSL FOR INSERTION SEQUENCE ELEMENT IS186A-RELATED"/>
    <property type="match status" value="1"/>
</dbReference>
<dbReference type="GO" id="GO:0004803">
    <property type="term" value="F:transposase activity"/>
    <property type="evidence" value="ECO:0007669"/>
    <property type="project" value="InterPro"/>
</dbReference>
<dbReference type="NCBIfam" id="NF033592">
    <property type="entry name" value="transpos_IS4_1"/>
    <property type="match status" value="1"/>
</dbReference>
<keyword evidence="3" id="KW-0238">DNA-binding</keyword>
<dbReference type="SUPFAM" id="SSF53098">
    <property type="entry name" value="Ribonuclease H-like"/>
    <property type="match status" value="1"/>
</dbReference>
<dbReference type="EMBL" id="UOFV01000148">
    <property type="protein sequence ID" value="VAW98624.1"/>
    <property type="molecule type" value="Genomic_DNA"/>
</dbReference>
<evidence type="ECO:0000259" key="5">
    <source>
        <dbReference type="Pfam" id="PF01609"/>
    </source>
</evidence>
<protein>
    <recommendedName>
        <fullName evidence="5">Transposase IS4-like domain-containing protein</fullName>
    </recommendedName>
</protein>
<proteinExistence type="inferred from homology"/>
<name>A0A3B1AXA1_9ZZZZ</name>